<dbReference type="EMBL" id="AYZO01000032">
    <property type="protein sequence ID" value="KRN10286.1"/>
    <property type="molecule type" value="Genomic_DNA"/>
</dbReference>
<comment type="caution">
    <text evidence="4">The sequence shown here is derived from an EMBL/GenBank/DDBJ whole genome shotgun (WGS) entry which is preliminary data.</text>
</comment>
<reference evidence="4 5" key="1">
    <citation type="journal article" date="2015" name="Genome Announc.">
        <title>Expanding the biotechnology potential of lactobacilli through comparative genomics of 213 strains and associated genera.</title>
        <authorList>
            <person name="Sun Z."/>
            <person name="Harris H.M."/>
            <person name="McCann A."/>
            <person name="Guo C."/>
            <person name="Argimon S."/>
            <person name="Zhang W."/>
            <person name="Yang X."/>
            <person name="Jeffery I.B."/>
            <person name="Cooney J.C."/>
            <person name="Kagawa T.F."/>
            <person name="Liu W."/>
            <person name="Song Y."/>
            <person name="Salvetti E."/>
            <person name="Wrobel A."/>
            <person name="Rasinkangas P."/>
            <person name="Parkhill J."/>
            <person name="Rea M.C."/>
            <person name="O'Sullivan O."/>
            <person name="Ritari J."/>
            <person name="Douillard F.P."/>
            <person name="Paul Ross R."/>
            <person name="Yang R."/>
            <person name="Briner A.E."/>
            <person name="Felis G.E."/>
            <person name="de Vos W.M."/>
            <person name="Barrangou R."/>
            <person name="Klaenhammer T.R."/>
            <person name="Caufield P.W."/>
            <person name="Cui Y."/>
            <person name="Zhang H."/>
            <person name="O'Toole P.W."/>
        </authorList>
    </citation>
    <scope>NUCLEOTIDE SEQUENCE [LARGE SCALE GENOMIC DNA]</scope>
    <source>
        <strain evidence="4 5">DSM 23908</strain>
    </source>
</reference>
<name>A0ABR5PU03_9LACO</name>
<keyword evidence="1" id="KW-0472">Membrane</keyword>
<dbReference type="InterPro" id="IPR054530">
    <property type="entry name" value="TcaA_4th"/>
</dbReference>
<evidence type="ECO:0000259" key="2">
    <source>
        <dbReference type="Pfam" id="PF13240"/>
    </source>
</evidence>
<protein>
    <recommendedName>
        <fullName evidence="6">Zinc-ribbon domain-containing protein</fullName>
    </recommendedName>
</protein>
<keyword evidence="1" id="KW-0812">Transmembrane</keyword>
<evidence type="ECO:0000313" key="4">
    <source>
        <dbReference type="EMBL" id="KRN10286.1"/>
    </source>
</evidence>
<feature type="domain" description="TcaA 4th" evidence="3">
    <location>
        <begin position="235"/>
        <end position="294"/>
    </location>
</feature>
<sequence length="448" mass="50694">MNKMANAKYCPKCGTPVKPTDKYCGKCGNHLQQLKPKPAPKPRKPMSKKSKIMLFGGLAVLLVLFGLYNIGKSRFSRENQVSAIITALKNPSEDLTPYVKIDDTRAVVNKDTLKSIQKYYEKRRQEANNLDSETNLNLIASGRKWLIYPKYVLKLDTYSPKVLSNHANSEIYLDGKKVGTVVKDGESYSQTLSHVIPGQHELMVKFKANGKNLTTERTVNIWSNESINLGIETISFTVQSVPNGTVYLNNKPVGKLNSDGIKVFKDYPTNTELNLYVASSFNKQRIRSQRVENLTSTIRNDEYSHYISNFDDLGSEEASTTVYEKDDQIFVTPIWKGMITEDEASDLLEASFGGPSSDDFVNGSSNKDYQALKKQADALDDDDNLDDFLVEVKIKRIRPAGDNYSSVDYAIVFHYEYGDNEKTVTHNYQNAIFYYEDDEQKLQLFGKE</sequence>
<keyword evidence="5" id="KW-1185">Reference proteome</keyword>
<keyword evidence="1" id="KW-1133">Transmembrane helix</keyword>
<dbReference type="PANTHER" id="PTHR40038">
    <property type="entry name" value="MEMBRANE-ASSOCIATED PROTEIN TCAA"/>
    <property type="match status" value="1"/>
</dbReference>
<gene>
    <name evidence="4" type="ORF">FC38_GL001164</name>
</gene>
<evidence type="ECO:0008006" key="6">
    <source>
        <dbReference type="Google" id="ProtNLM"/>
    </source>
</evidence>
<dbReference type="InterPro" id="IPR026870">
    <property type="entry name" value="Zinc_ribbon_dom"/>
</dbReference>
<evidence type="ECO:0000256" key="1">
    <source>
        <dbReference type="SAM" id="Phobius"/>
    </source>
</evidence>
<organism evidence="4 5">
    <name type="scientific">Lactobacillus gigeriorum DSM 23908 = CRBIP 24.85</name>
    <dbReference type="NCBI Taxonomy" id="1423751"/>
    <lineage>
        <taxon>Bacteria</taxon>
        <taxon>Bacillati</taxon>
        <taxon>Bacillota</taxon>
        <taxon>Bacilli</taxon>
        <taxon>Lactobacillales</taxon>
        <taxon>Lactobacillaceae</taxon>
        <taxon>Lactobacillus</taxon>
    </lineage>
</organism>
<feature type="transmembrane region" description="Helical" evidence="1">
    <location>
        <begin position="52"/>
        <end position="71"/>
    </location>
</feature>
<dbReference type="Pfam" id="PF22820">
    <property type="entry name" value="TcaA_3rd_4th"/>
    <property type="match status" value="1"/>
</dbReference>
<dbReference type="Pfam" id="PF13240">
    <property type="entry name" value="Zn_Ribbon_1"/>
    <property type="match status" value="1"/>
</dbReference>
<evidence type="ECO:0000313" key="5">
    <source>
        <dbReference type="Proteomes" id="UP000051521"/>
    </source>
</evidence>
<dbReference type="PANTHER" id="PTHR40038:SF1">
    <property type="entry name" value="MEMBRANE-ASSOCIATED PROTEIN TCAA"/>
    <property type="match status" value="1"/>
</dbReference>
<accession>A0ABR5PU03</accession>
<proteinExistence type="predicted"/>
<dbReference type="Proteomes" id="UP000051521">
    <property type="component" value="Unassembled WGS sequence"/>
</dbReference>
<feature type="domain" description="Zinc-ribbon" evidence="2">
    <location>
        <begin position="9"/>
        <end position="31"/>
    </location>
</feature>
<evidence type="ECO:0000259" key="3">
    <source>
        <dbReference type="Pfam" id="PF22820"/>
    </source>
</evidence>